<dbReference type="CDD" id="cd06581">
    <property type="entry name" value="TM_PBP1_LivM_like"/>
    <property type="match status" value="1"/>
</dbReference>
<evidence type="ECO:0000313" key="8">
    <source>
        <dbReference type="Proteomes" id="UP000237846"/>
    </source>
</evidence>
<dbReference type="EMBL" id="PVZC01000006">
    <property type="protein sequence ID" value="PRX97402.1"/>
    <property type="molecule type" value="Genomic_DNA"/>
</dbReference>
<feature type="transmembrane region" description="Helical" evidence="6">
    <location>
        <begin position="23"/>
        <end position="43"/>
    </location>
</feature>
<dbReference type="Proteomes" id="UP000237846">
    <property type="component" value="Unassembled WGS sequence"/>
</dbReference>
<dbReference type="GO" id="GO:0015658">
    <property type="term" value="F:branched-chain amino acid transmembrane transporter activity"/>
    <property type="evidence" value="ECO:0007669"/>
    <property type="project" value="InterPro"/>
</dbReference>
<dbReference type="PANTHER" id="PTHR30482">
    <property type="entry name" value="HIGH-AFFINITY BRANCHED-CHAIN AMINO ACID TRANSPORT SYSTEM PERMEASE"/>
    <property type="match status" value="1"/>
</dbReference>
<evidence type="ECO:0000256" key="4">
    <source>
        <dbReference type="ARBA" id="ARBA00022989"/>
    </source>
</evidence>
<keyword evidence="4 6" id="KW-1133">Transmembrane helix</keyword>
<dbReference type="Pfam" id="PF02653">
    <property type="entry name" value="BPD_transp_2"/>
    <property type="match status" value="1"/>
</dbReference>
<evidence type="ECO:0000256" key="3">
    <source>
        <dbReference type="ARBA" id="ARBA00022692"/>
    </source>
</evidence>
<evidence type="ECO:0000313" key="7">
    <source>
        <dbReference type="EMBL" id="PRX97402.1"/>
    </source>
</evidence>
<comment type="caution">
    <text evidence="7">The sequence shown here is derived from an EMBL/GenBank/DDBJ whole genome shotgun (WGS) entry which is preliminary data.</text>
</comment>
<keyword evidence="2" id="KW-1003">Cell membrane</keyword>
<feature type="transmembrane region" description="Helical" evidence="6">
    <location>
        <begin position="180"/>
        <end position="199"/>
    </location>
</feature>
<feature type="transmembrane region" description="Helical" evidence="6">
    <location>
        <begin position="55"/>
        <end position="73"/>
    </location>
</feature>
<dbReference type="PANTHER" id="PTHR30482:SF20">
    <property type="entry name" value="HIGH-AFFINITY BRANCHED-CHAIN AMINO ACID TRANSPORT SYSTEM PERMEASE PROTEIN LIVM"/>
    <property type="match status" value="1"/>
</dbReference>
<proteinExistence type="predicted"/>
<sequence length="356" mass="36312">MTDDTARTGRAAVLDRWRRSPMLLRHLAAALAAFLGIVLLTSVTDPFTNLRIATIGYHLVAVAGLALLIGVSGQISLGHGAFMFIGAYTMALLVIHVPGSPLWANLLLAIAASCAAGVAVGAATARLHGPYLAGATLILAVGLPAVALRYPEALGGSNGLTFSVAGTPPALSDTVPDPRWQSWVVWLAVLLALVVVANVSRGRLGRRLRAVRDDEAAAALSGLRPGRLRTVAFVISAGCGGLAGALQAYLLGTATPSSFGLALSLSLLAAVVLGGLGSLWGALWGALALVYVEVWGHDAAEALGLSDHVANNLPIALFGAALIAIVLLWPSGVQGGLARLGAAVRTRRIGPGGRPD</sequence>
<gene>
    <name evidence="7" type="ORF">CLV72_106441</name>
</gene>
<protein>
    <submittedName>
        <fullName evidence="7">Amino acid/amide ABC transporter membrane protein 2 (HAAT family)</fullName>
    </submittedName>
</protein>
<feature type="transmembrane region" description="Helical" evidence="6">
    <location>
        <begin position="262"/>
        <end position="292"/>
    </location>
</feature>
<evidence type="ECO:0000256" key="2">
    <source>
        <dbReference type="ARBA" id="ARBA00022475"/>
    </source>
</evidence>
<dbReference type="AlphaFoldDB" id="A0A2T0Q0S8"/>
<feature type="transmembrane region" description="Helical" evidence="6">
    <location>
        <begin position="80"/>
        <end position="97"/>
    </location>
</feature>
<dbReference type="RefSeq" id="WP_245930356.1">
    <property type="nucleotide sequence ID" value="NZ_PVZC01000006.1"/>
</dbReference>
<dbReference type="GO" id="GO:0005886">
    <property type="term" value="C:plasma membrane"/>
    <property type="evidence" value="ECO:0007669"/>
    <property type="project" value="UniProtKB-SubCell"/>
</dbReference>
<feature type="transmembrane region" description="Helical" evidence="6">
    <location>
        <begin position="131"/>
        <end position="150"/>
    </location>
</feature>
<dbReference type="InterPro" id="IPR001851">
    <property type="entry name" value="ABC_transp_permease"/>
</dbReference>
<feature type="transmembrane region" description="Helical" evidence="6">
    <location>
        <begin position="231"/>
        <end position="250"/>
    </location>
</feature>
<keyword evidence="3 6" id="KW-0812">Transmembrane</keyword>
<keyword evidence="5 6" id="KW-0472">Membrane</keyword>
<keyword evidence="8" id="KW-1185">Reference proteome</keyword>
<name>A0A2T0Q0S8_9ACTN</name>
<feature type="transmembrane region" description="Helical" evidence="6">
    <location>
        <begin position="313"/>
        <end position="331"/>
    </location>
</feature>
<evidence type="ECO:0000256" key="5">
    <source>
        <dbReference type="ARBA" id="ARBA00023136"/>
    </source>
</evidence>
<dbReference type="InterPro" id="IPR043428">
    <property type="entry name" value="LivM-like"/>
</dbReference>
<reference evidence="7 8" key="1">
    <citation type="submission" date="2018-03" db="EMBL/GenBank/DDBJ databases">
        <title>Genomic Encyclopedia of Archaeal and Bacterial Type Strains, Phase II (KMG-II): from individual species to whole genera.</title>
        <authorList>
            <person name="Goeker M."/>
        </authorList>
    </citation>
    <scope>NUCLEOTIDE SEQUENCE [LARGE SCALE GENOMIC DNA]</scope>
    <source>
        <strain evidence="7 8">DSM 45601</strain>
    </source>
</reference>
<evidence type="ECO:0000256" key="1">
    <source>
        <dbReference type="ARBA" id="ARBA00004651"/>
    </source>
</evidence>
<organism evidence="7 8">
    <name type="scientific">Allonocardiopsis opalescens</name>
    <dbReference type="NCBI Taxonomy" id="1144618"/>
    <lineage>
        <taxon>Bacteria</taxon>
        <taxon>Bacillati</taxon>
        <taxon>Actinomycetota</taxon>
        <taxon>Actinomycetes</taxon>
        <taxon>Streptosporangiales</taxon>
        <taxon>Allonocardiopsis</taxon>
    </lineage>
</organism>
<comment type="subcellular location">
    <subcellularLocation>
        <location evidence="1">Cell membrane</location>
        <topology evidence="1">Multi-pass membrane protein</topology>
    </subcellularLocation>
</comment>
<feature type="transmembrane region" description="Helical" evidence="6">
    <location>
        <begin position="103"/>
        <end position="124"/>
    </location>
</feature>
<accession>A0A2T0Q0S8</accession>
<evidence type="ECO:0000256" key="6">
    <source>
        <dbReference type="SAM" id="Phobius"/>
    </source>
</evidence>